<dbReference type="Pfam" id="PF07525">
    <property type="entry name" value="SOCS_box"/>
    <property type="match status" value="1"/>
</dbReference>
<accession>A0A8C2R603</accession>
<dbReference type="PANTHER" id="PTHR24173">
    <property type="entry name" value="ANKYRIN REPEAT CONTAINING"/>
    <property type="match status" value="1"/>
</dbReference>
<dbReference type="GO" id="GO:0016567">
    <property type="term" value="P:protein ubiquitination"/>
    <property type="evidence" value="ECO:0007669"/>
    <property type="project" value="UniProtKB-UniPathway"/>
</dbReference>
<dbReference type="CDD" id="cd03720">
    <property type="entry name" value="SOCS_ASB1"/>
    <property type="match status" value="1"/>
</dbReference>
<dbReference type="SMART" id="SM00253">
    <property type="entry name" value="SOCS"/>
    <property type="match status" value="1"/>
</dbReference>
<reference evidence="5" key="1">
    <citation type="submission" date="2019-03" db="EMBL/GenBank/DDBJ databases">
        <title>Genome sequencing and reference-guided assembly of Black Bengal Goat (Capra hircus).</title>
        <authorList>
            <person name="Siddiki A.Z."/>
            <person name="Baten A."/>
            <person name="Billah M."/>
            <person name="Alam M.A.U."/>
            <person name="Shawrob K.S.M."/>
            <person name="Saha S."/>
            <person name="Chowdhury M."/>
            <person name="Rahman A.H."/>
            <person name="Stear M."/>
            <person name="Miah G."/>
            <person name="Das G.B."/>
            <person name="Hossain M.M."/>
            <person name="Kumkum M."/>
            <person name="Islam M.S."/>
            <person name="Mollah A.M."/>
            <person name="Ahsan A."/>
            <person name="Tusar F."/>
            <person name="Khan M.K.I."/>
        </authorList>
    </citation>
    <scope>NUCLEOTIDE SEQUENCE [LARGE SCALE GENOMIC DNA]</scope>
</reference>
<dbReference type="SUPFAM" id="SSF158235">
    <property type="entry name" value="SOCS box-like"/>
    <property type="match status" value="1"/>
</dbReference>
<dbReference type="Ensembl" id="ENSCHIT00010034078.1">
    <property type="protein sequence ID" value="ENSCHIP00010024040.1"/>
    <property type="gene ID" value="ENSCHIG00010017775.1"/>
</dbReference>
<organism evidence="5">
    <name type="scientific">Capra hircus</name>
    <name type="common">Goat</name>
    <dbReference type="NCBI Taxonomy" id="9925"/>
    <lineage>
        <taxon>Eukaryota</taxon>
        <taxon>Metazoa</taxon>
        <taxon>Chordata</taxon>
        <taxon>Craniata</taxon>
        <taxon>Vertebrata</taxon>
        <taxon>Euteleostomi</taxon>
        <taxon>Mammalia</taxon>
        <taxon>Eutheria</taxon>
        <taxon>Laurasiatheria</taxon>
        <taxon>Artiodactyla</taxon>
        <taxon>Ruminantia</taxon>
        <taxon>Pecora</taxon>
        <taxon>Bovidae</taxon>
        <taxon>Caprinae</taxon>
        <taxon>Capra</taxon>
    </lineage>
</organism>
<dbReference type="InterPro" id="IPR002110">
    <property type="entry name" value="Ankyrin_rpt"/>
</dbReference>
<dbReference type="GO" id="GO:0000151">
    <property type="term" value="C:ubiquitin ligase complex"/>
    <property type="evidence" value="ECO:0007669"/>
    <property type="project" value="TreeGrafter"/>
</dbReference>
<keyword evidence="3" id="KW-0040">ANK repeat</keyword>
<dbReference type="GO" id="GO:0006511">
    <property type="term" value="P:ubiquitin-dependent protein catabolic process"/>
    <property type="evidence" value="ECO:0007669"/>
    <property type="project" value="TreeGrafter"/>
</dbReference>
<dbReference type="FunFam" id="1.10.750.20:FF:000001">
    <property type="entry name" value="Ankyrin repeat and SOCS box containing 1"/>
    <property type="match status" value="1"/>
</dbReference>
<sequence length="353" mass="39205">CWAHASFIQGDFLRLSGSGRFWKQGNDVLLLKVGEHPLGGKGCPGGSGSKETACNAETRVLSLGWKNPLEREWQPTPVLLPGAFYGQRSLAGYSPWGRQEWDTTAGLTLSWVGGAPCWLSRQGLLELTGAPLFSAGPNLKEWLREQFCDHPLEHCEDTRLHDAAYVGDLQTLRSLLQEESYRRYGADVDVNHHLTPDAQPPFSRRLTSLVVCPLYISAAYHNLQCFKLLLQAGANPDFNCNGPVNTQGFYRGSPGCVMDAVLRHGCEAAFVSLLVEFGANLNLVKWESLGPESRGRRKVDPEALQVFKEARSVPRSLLNLCRVAVRRALGKYRLHLIPSLPLPDPIKKFLLYE</sequence>
<dbReference type="UniPathway" id="UPA00143"/>
<dbReference type="PROSITE" id="PS50225">
    <property type="entry name" value="SOCS"/>
    <property type="match status" value="1"/>
</dbReference>
<dbReference type="Gene3D" id="1.10.750.20">
    <property type="entry name" value="SOCS box"/>
    <property type="match status" value="1"/>
</dbReference>
<dbReference type="InterPro" id="IPR036770">
    <property type="entry name" value="Ankyrin_rpt-contain_sf"/>
</dbReference>
<reference evidence="5" key="2">
    <citation type="submission" date="2025-08" db="UniProtKB">
        <authorList>
            <consortium name="Ensembl"/>
        </authorList>
    </citation>
    <scope>IDENTIFICATION</scope>
</reference>
<dbReference type="PANTHER" id="PTHR24173:SF27">
    <property type="entry name" value="ANKYRIN REPEAT AND SOCS BOX PROTEIN 1"/>
    <property type="match status" value="1"/>
</dbReference>
<evidence type="ECO:0000256" key="1">
    <source>
        <dbReference type="ARBA" id="ARBA00004906"/>
    </source>
</evidence>
<name>A0A8C2R603_CAPHI</name>
<dbReference type="InterPro" id="IPR001496">
    <property type="entry name" value="SOCS_box"/>
</dbReference>
<comment type="pathway">
    <text evidence="1">Protein modification; protein ubiquitination.</text>
</comment>
<dbReference type="SMART" id="SM00969">
    <property type="entry name" value="SOCS_box"/>
    <property type="match status" value="1"/>
</dbReference>
<evidence type="ECO:0000256" key="3">
    <source>
        <dbReference type="ARBA" id="ARBA00023043"/>
    </source>
</evidence>
<proteinExistence type="predicted"/>
<dbReference type="Gene3D" id="1.25.40.20">
    <property type="entry name" value="Ankyrin repeat-containing domain"/>
    <property type="match status" value="1"/>
</dbReference>
<feature type="domain" description="SOCS box" evidence="4">
    <location>
        <begin position="311"/>
        <end position="353"/>
    </location>
</feature>
<protein>
    <recommendedName>
        <fullName evidence="4">SOCS box domain-containing protein</fullName>
    </recommendedName>
</protein>
<dbReference type="AlphaFoldDB" id="A0A8C2R603"/>
<evidence type="ECO:0000259" key="4">
    <source>
        <dbReference type="PROSITE" id="PS50225"/>
    </source>
</evidence>
<dbReference type="InterPro" id="IPR036036">
    <property type="entry name" value="SOCS_box-like_dom_sf"/>
</dbReference>
<evidence type="ECO:0000256" key="2">
    <source>
        <dbReference type="ARBA" id="ARBA00022737"/>
    </source>
</evidence>
<evidence type="ECO:0000313" key="5">
    <source>
        <dbReference type="Ensembl" id="ENSCHIP00010024040.1"/>
    </source>
</evidence>
<dbReference type="InterPro" id="IPR037331">
    <property type="entry name" value="ASB1_SOCS"/>
</dbReference>
<dbReference type="SUPFAM" id="SSF48403">
    <property type="entry name" value="Ankyrin repeat"/>
    <property type="match status" value="1"/>
</dbReference>
<dbReference type="GO" id="GO:0035556">
    <property type="term" value="P:intracellular signal transduction"/>
    <property type="evidence" value="ECO:0007669"/>
    <property type="project" value="InterPro"/>
</dbReference>
<keyword evidence="2" id="KW-0677">Repeat</keyword>
<dbReference type="Pfam" id="PF00023">
    <property type="entry name" value="Ank"/>
    <property type="match status" value="1"/>
</dbReference>